<evidence type="ECO:0000259" key="1">
    <source>
        <dbReference type="Pfam" id="PF03031"/>
    </source>
</evidence>
<dbReference type="InterPro" id="IPR004274">
    <property type="entry name" value="FCP1_dom"/>
</dbReference>
<dbReference type="AlphaFoldDB" id="A0ABD3HP02"/>
<dbReference type="EMBL" id="JBJQOH010000003">
    <property type="protein sequence ID" value="KAL3691084.1"/>
    <property type="molecule type" value="Genomic_DNA"/>
</dbReference>
<gene>
    <name evidence="2" type="ORF">R1sor_004735</name>
</gene>
<dbReference type="InterPro" id="IPR023214">
    <property type="entry name" value="HAD_sf"/>
</dbReference>
<feature type="domain" description="FCP1 homology" evidence="1">
    <location>
        <begin position="305"/>
        <end position="392"/>
    </location>
</feature>
<keyword evidence="3" id="KW-1185">Reference proteome</keyword>
<dbReference type="Pfam" id="PF03031">
    <property type="entry name" value="NIF"/>
    <property type="match status" value="1"/>
</dbReference>
<organism evidence="2 3">
    <name type="scientific">Riccia sorocarpa</name>
    <dbReference type="NCBI Taxonomy" id="122646"/>
    <lineage>
        <taxon>Eukaryota</taxon>
        <taxon>Viridiplantae</taxon>
        <taxon>Streptophyta</taxon>
        <taxon>Embryophyta</taxon>
        <taxon>Marchantiophyta</taxon>
        <taxon>Marchantiopsida</taxon>
        <taxon>Marchantiidae</taxon>
        <taxon>Marchantiales</taxon>
        <taxon>Ricciaceae</taxon>
        <taxon>Riccia</taxon>
    </lineage>
</organism>
<protein>
    <recommendedName>
        <fullName evidence="1">FCP1 homology domain-containing protein</fullName>
    </recommendedName>
</protein>
<sequence>MAHDPLGRPWRLLRRRIVEDIFSEDAEEPEAEEGTKPRRQIACCMEFIASFNHSTSVEVLRGRRMRIDDDLVRTVFDVPTGTRTISPCIRSSKLHDWMPIPDEVGKRYLPRFCAIEGWDVMLQVIQMVFFASCRPRTVSGRFLRYLQGRFPGCETPWDDTRLARYNISELIAESIRRECSFIQTHFQRTHERAPEKRRFTKTFIGIPLTLIFLHLEIVTEAECMAGAVVLDGGFPLPGGDDSSSEMEILHIVVNEAPSETVDRDILMDELTILRQQSVSLHAEIASLRKMGLRQPLLSPGGSRIKTLVLDIFGLFVCVCRTYSDREVAASMGYRVHRLIHPQMSAHIYYVVRGDLTLVLDTLVSVAEVIIWTSRSREYTQLILEDIEDEHLILEGLTERLTIWGIDECNRVRPSRLKREKLTPMKDFMRFRTCVSAREMYYWLTSRLHVTRRTTRSAPCTHGLLA</sequence>
<dbReference type="InterPro" id="IPR036412">
    <property type="entry name" value="HAD-like_sf"/>
</dbReference>
<accession>A0ABD3HP02</accession>
<proteinExistence type="predicted"/>
<evidence type="ECO:0000313" key="2">
    <source>
        <dbReference type="EMBL" id="KAL3691084.1"/>
    </source>
</evidence>
<dbReference type="SUPFAM" id="SSF56784">
    <property type="entry name" value="HAD-like"/>
    <property type="match status" value="1"/>
</dbReference>
<name>A0ABD3HP02_9MARC</name>
<reference evidence="2 3" key="1">
    <citation type="submission" date="2024-09" db="EMBL/GenBank/DDBJ databases">
        <title>Chromosome-scale assembly of Riccia sorocarpa.</title>
        <authorList>
            <person name="Paukszto L."/>
        </authorList>
    </citation>
    <scope>NUCLEOTIDE SEQUENCE [LARGE SCALE GENOMIC DNA]</scope>
    <source>
        <strain evidence="2">LP-2024</strain>
        <tissue evidence="2">Aerial parts of the thallus</tissue>
    </source>
</reference>
<comment type="caution">
    <text evidence="2">The sequence shown here is derived from an EMBL/GenBank/DDBJ whole genome shotgun (WGS) entry which is preliminary data.</text>
</comment>
<dbReference type="Gene3D" id="3.40.50.1000">
    <property type="entry name" value="HAD superfamily/HAD-like"/>
    <property type="match status" value="1"/>
</dbReference>
<dbReference type="Proteomes" id="UP001633002">
    <property type="component" value="Unassembled WGS sequence"/>
</dbReference>
<evidence type="ECO:0000313" key="3">
    <source>
        <dbReference type="Proteomes" id="UP001633002"/>
    </source>
</evidence>